<accession>A0ABT4S8N9</accession>
<keyword evidence="2" id="KW-1185">Reference proteome</keyword>
<dbReference type="PANTHER" id="PTHR34613:SF1">
    <property type="entry name" value="SLL6017 PROTEIN"/>
    <property type="match status" value="1"/>
</dbReference>
<proteinExistence type="predicted"/>
<dbReference type="EMBL" id="JAPNNL010000019">
    <property type="protein sequence ID" value="MDA0633296.1"/>
    <property type="molecule type" value="Genomic_DNA"/>
</dbReference>
<protein>
    <recommendedName>
        <fullName evidence="3">Rpn family recombination-promoting nuclease/putative transposase</fullName>
    </recommendedName>
</protein>
<gene>
    <name evidence="1" type="ORF">OUY22_07670</name>
</gene>
<evidence type="ECO:0000313" key="1">
    <source>
        <dbReference type="EMBL" id="MDA0633296.1"/>
    </source>
</evidence>
<reference evidence="1" key="1">
    <citation type="submission" date="2022-11" db="EMBL/GenBank/DDBJ databases">
        <title>Nonomuraea corallina sp. nov., a new species of the genus Nonomuraea isolated from sea side sediment in Thai sea.</title>
        <authorList>
            <person name="Ngamcharungchit C."/>
            <person name="Matsumoto A."/>
            <person name="Suriyachadkun C."/>
            <person name="Panbangred W."/>
            <person name="Inahashi Y."/>
            <person name="Intra B."/>
        </authorList>
    </citation>
    <scope>NUCLEOTIDE SEQUENCE</scope>
    <source>
        <strain evidence="1">MCN248</strain>
    </source>
</reference>
<dbReference type="RefSeq" id="WP_270154098.1">
    <property type="nucleotide sequence ID" value="NZ_JAPNNL010000019.1"/>
</dbReference>
<evidence type="ECO:0000313" key="2">
    <source>
        <dbReference type="Proteomes" id="UP001144036"/>
    </source>
</evidence>
<comment type="caution">
    <text evidence="1">The sequence shown here is derived from an EMBL/GenBank/DDBJ whole genome shotgun (WGS) entry which is preliminary data.</text>
</comment>
<evidence type="ECO:0008006" key="3">
    <source>
        <dbReference type="Google" id="ProtNLM"/>
    </source>
</evidence>
<organism evidence="1 2">
    <name type="scientific">Nonomuraea corallina</name>
    <dbReference type="NCBI Taxonomy" id="2989783"/>
    <lineage>
        <taxon>Bacteria</taxon>
        <taxon>Bacillati</taxon>
        <taxon>Actinomycetota</taxon>
        <taxon>Actinomycetes</taxon>
        <taxon>Streptosporangiales</taxon>
        <taxon>Streptosporangiaceae</taxon>
        <taxon>Nonomuraea</taxon>
    </lineage>
</organism>
<sequence length="262" mass="28854">MPSPRHDALIQLVKDRPELAVEILRDLKGVEMPTTPLIRVADSAFNNLPSGDLEADVVVVLGPPDEPAHAIVVEIQHDESKDPRQLARYAVALWLLLRCDVTVLVICPDRGVAAHYATPVDSGLPGYRLHPHVLVLDDIPVITDPREASAQPALSALSVKAHGMKSTAWPVYSPFAREHYGRGFKDGLALVEAEGRVEEAARLVMLVLETRGFTLPDDTRARITACTDLDRLETWIIRAVTAQTLDDLFDEAEDQRKDARTA</sequence>
<name>A0ABT4S8N9_9ACTN</name>
<dbReference type="PANTHER" id="PTHR34613">
    <property type="entry name" value="SLL0800 PROTEIN"/>
    <property type="match status" value="1"/>
</dbReference>
<dbReference type="Proteomes" id="UP001144036">
    <property type="component" value="Unassembled WGS sequence"/>
</dbReference>